<proteinExistence type="predicted"/>
<reference evidence="1" key="1">
    <citation type="submission" date="2014-11" db="EMBL/GenBank/DDBJ databases">
        <authorList>
            <person name="Amaro Gonzalez C."/>
        </authorList>
    </citation>
    <scope>NUCLEOTIDE SEQUENCE</scope>
</reference>
<reference evidence="1" key="2">
    <citation type="journal article" date="2015" name="Fish Shellfish Immunol.">
        <title>Early steps in the European eel (Anguilla anguilla)-Vibrio vulnificus interaction in the gills: Role of the RtxA13 toxin.</title>
        <authorList>
            <person name="Callol A."/>
            <person name="Pajuelo D."/>
            <person name="Ebbesson L."/>
            <person name="Teles M."/>
            <person name="MacKenzie S."/>
            <person name="Amaro C."/>
        </authorList>
    </citation>
    <scope>NUCLEOTIDE SEQUENCE</scope>
</reference>
<sequence length="85" mass="9490">MEVGYQNIFRVSCQIDHLSLFLLQPEGGELVVQVSDTDSRGGSRVVFAPNQLNPWDAITVQLIHCRCDISLSFDQTHDLLHPNGP</sequence>
<evidence type="ECO:0000313" key="1">
    <source>
        <dbReference type="EMBL" id="JAI00296.1"/>
    </source>
</evidence>
<dbReference type="EMBL" id="GBXM01008282">
    <property type="protein sequence ID" value="JAI00296.1"/>
    <property type="molecule type" value="Transcribed_RNA"/>
</dbReference>
<dbReference type="AlphaFoldDB" id="A0A0E9XEP8"/>
<accession>A0A0E9XEP8</accession>
<protein>
    <submittedName>
        <fullName evidence="1">Uncharacterized protein</fullName>
    </submittedName>
</protein>
<name>A0A0E9XEP8_ANGAN</name>
<organism evidence="1">
    <name type="scientific">Anguilla anguilla</name>
    <name type="common">European freshwater eel</name>
    <name type="synonym">Muraena anguilla</name>
    <dbReference type="NCBI Taxonomy" id="7936"/>
    <lineage>
        <taxon>Eukaryota</taxon>
        <taxon>Metazoa</taxon>
        <taxon>Chordata</taxon>
        <taxon>Craniata</taxon>
        <taxon>Vertebrata</taxon>
        <taxon>Euteleostomi</taxon>
        <taxon>Actinopterygii</taxon>
        <taxon>Neopterygii</taxon>
        <taxon>Teleostei</taxon>
        <taxon>Anguilliformes</taxon>
        <taxon>Anguillidae</taxon>
        <taxon>Anguilla</taxon>
    </lineage>
</organism>